<keyword evidence="1" id="KW-0520">NAD</keyword>
<dbReference type="PANTHER" id="PTHR32009">
    <property type="entry name" value="TMV RESISTANCE PROTEIN N-LIKE"/>
    <property type="match status" value="1"/>
</dbReference>
<dbReference type="FunFam" id="3.40.50.10140:FF:000007">
    <property type="entry name" value="Disease resistance protein (TIR-NBS-LRR class)"/>
    <property type="match status" value="1"/>
</dbReference>
<sequence>MTMSAMAISRVIQASVQDLVFINFRGVEIRCGFLSHLMAAFETHQISFFIDKYEQKGNDLKHLFERIEQSPIALAIFSERYAQSKWCLNELAMMKNLADKNTLKVIPVFYKVKVDDVRKQTGKFGDNFWKLAKTSTGEEIKNWKEALEFFTNKMGLTLCDNRYST</sequence>
<dbReference type="SUPFAM" id="SSF52200">
    <property type="entry name" value="Toll/Interleukin receptor TIR domain"/>
    <property type="match status" value="1"/>
</dbReference>
<keyword evidence="4" id="KW-1185">Reference proteome</keyword>
<organism evidence="3 4">
    <name type="scientific">Microthlaspi erraticum</name>
    <dbReference type="NCBI Taxonomy" id="1685480"/>
    <lineage>
        <taxon>Eukaryota</taxon>
        <taxon>Viridiplantae</taxon>
        <taxon>Streptophyta</taxon>
        <taxon>Embryophyta</taxon>
        <taxon>Tracheophyta</taxon>
        <taxon>Spermatophyta</taxon>
        <taxon>Magnoliopsida</taxon>
        <taxon>eudicotyledons</taxon>
        <taxon>Gunneridae</taxon>
        <taxon>Pentapetalae</taxon>
        <taxon>rosids</taxon>
        <taxon>malvids</taxon>
        <taxon>Brassicales</taxon>
        <taxon>Brassicaceae</taxon>
        <taxon>Coluteocarpeae</taxon>
        <taxon>Microthlaspi</taxon>
    </lineage>
</organism>
<feature type="domain" description="TIR" evidence="2">
    <location>
        <begin position="16"/>
        <end position="165"/>
    </location>
</feature>
<comment type="caution">
    <text evidence="3">The sequence shown here is derived from an EMBL/GenBank/DDBJ whole genome shotgun (WGS) entry which is preliminary data.</text>
</comment>
<reference evidence="3" key="1">
    <citation type="submission" date="2020-01" db="EMBL/GenBank/DDBJ databases">
        <authorList>
            <person name="Mishra B."/>
        </authorList>
    </citation>
    <scope>NUCLEOTIDE SEQUENCE [LARGE SCALE GENOMIC DNA]</scope>
</reference>
<dbReference type="InterPro" id="IPR000157">
    <property type="entry name" value="TIR_dom"/>
</dbReference>
<dbReference type="GO" id="GO:0007165">
    <property type="term" value="P:signal transduction"/>
    <property type="evidence" value="ECO:0007669"/>
    <property type="project" value="InterPro"/>
</dbReference>
<dbReference type="AlphaFoldDB" id="A0A6D2JB58"/>
<evidence type="ECO:0000313" key="4">
    <source>
        <dbReference type="Proteomes" id="UP000467841"/>
    </source>
</evidence>
<dbReference type="SMART" id="SM00255">
    <property type="entry name" value="TIR"/>
    <property type="match status" value="1"/>
</dbReference>
<dbReference type="PANTHER" id="PTHR32009:SF53">
    <property type="entry name" value="TOLL-INTERLEUKIN-RESISTANCE (TIR) DOMAIN FAMILY PROTEIN"/>
    <property type="match status" value="1"/>
</dbReference>
<dbReference type="Proteomes" id="UP000467841">
    <property type="component" value="Unassembled WGS sequence"/>
</dbReference>
<dbReference type="Gene3D" id="3.40.50.10140">
    <property type="entry name" value="Toll/interleukin-1 receptor homology (TIR) domain"/>
    <property type="match status" value="1"/>
</dbReference>
<evidence type="ECO:0000259" key="2">
    <source>
        <dbReference type="PROSITE" id="PS50104"/>
    </source>
</evidence>
<dbReference type="InterPro" id="IPR035897">
    <property type="entry name" value="Toll_tir_struct_dom_sf"/>
</dbReference>
<evidence type="ECO:0000256" key="1">
    <source>
        <dbReference type="ARBA" id="ARBA00023027"/>
    </source>
</evidence>
<dbReference type="PROSITE" id="PS50104">
    <property type="entry name" value="TIR"/>
    <property type="match status" value="1"/>
</dbReference>
<dbReference type="OrthoDB" id="6160824at2759"/>
<dbReference type="Pfam" id="PF01582">
    <property type="entry name" value="TIR"/>
    <property type="match status" value="1"/>
</dbReference>
<dbReference type="EMBL" id="CACVBM020001149">
    <property type="protein sequence ID" value="CAA7034538.1"/>
    <property type="molecule type" value="Genomic_DNA"/>
</dbReference>
<proteinExistence type="predicted"/>
<protein>
    <recommendedName>
        <fullName evidence="2">TIR domain-containing protein</fullName>
    </recommendedName>
</protein>
<name>A0A6D2JB58_9BRAS</name>
<evidence type="ECO:0000313" key="3">
    <source>
        <dbReference type="EMBL" id="CAA7034538.1"/>
    </source>
</evidence>
<gene>
    <name evidence="3" type="ORF">MERR_LOCUS21773</name>
</gene>
<accession>A0A6D2JB58</accession>